<dbReference type="Gene3D" id="1.10.287.130">
    <property type="match status" value="1"/>
</dbReference>
<dbReference type="CDD" id="cd00130">
    <property type="entry name" value="PAS"/>
    <property type="match status" value="1"/>
</dbReference>
<feature type="transmembrane region" description="Helical" evidence="10">
    <location>
        <begin position="5"/>
        <end position="23"/>
    </location>
</feature>
<evidence type="ECO:0000313" key="13">
    <source>
        <dbReference type="EMBL" id="GAC91400.1"/>
    </source>
</evidence>
<evidence type="ECO:0000256" key="7">
    <source>
        <dbReference type="ARBA" id="ARBA00022840"/>
    </source>
</evidence>
<evidence type="ECO:0000259" key="12">
    <source>
        <dbReference type="PROSITE" id="PS50113"/>
    </source>
</evidence>
<evidence type="ECO:0000259" key="11">
    <source>
        <dbReference type="PROSITE" id="PS50109"/>
    </source>
</evidence>
<evidence type="ECO:0000256" key="2">
    <source>
        <dbReference type="ARBA" id="ARBA00012438"/>
    </source>
</evidence>
<evidence type="ECO:0000256" key="6">
    <source>
        <dbReference type="ARBA" id="ARBA00022777"/>
    </source>
</evidence>
<dbReference type="GO" id="GO:0005524">
    <property type="term" value="F:ATP binding"/>
    <property type="evidence" value="ECO:0007669"/>
    <property type="project" value="UniProtKB-KW"/>
</dbReference>
<evidence type="ECO:0000256" key="1">
    <source>
        <dbReference type="ARBA" id="ARBA00000085"/>
    </source>
</evidence>
<comment type="catalytic activity">
    <reaction evidence="1">
        <text>ATP + protein L-histidine = ADP + protein N-phospho-L-histidine.</text>
        <dbReference type="EC" id="2.7.13.3"/>
    </reaction>
</comment>
<dbReference type="Gene3D" id="3.30.450.20">
    <property type="entry name" value="PAS domain"/>
    <property type="match status" value="1"/>
</dbReference>
<keyword evidence="10" id="KW-0812">Transmembrane</keyword>
<dbReference type="Gene3D" id="3.30.565.10">
    <property type="entry name" value="Histidine kinase-like ATPase, C-terminal domain"/>
    <property type="match status" value="1"/>
</dbReference>
<keyword evidence="8" id="KW-0749">Sporulation</keyword>
<feature type="domain" description="PAC" evidence="12">
    <location>
        <begin position="146"/>
        <end position="198"/>
    </location>
</feature>
<dbReference type="InterPro" id="IPR000014">
    <property type="entry name" value="PAS"/>
</dbReference>
<dbReference type="PANTHER" id="PTHR43065">
    <property type="entry name" value="SENSOR HISTIDINE KINASE"/>
    <property type="match status" value="1"/>
</dbReference>
<dbReference type="Proteomes" id="UP000013057">
    <property type="component" value="Unassembled WGS sequence"/>
</dbReference>
<sequence length="417" mass="47715">MKYIVFLYVVVSIAWITFTDFYVEWLPIPPHMKPYVQTFKGALFVILSAVFMYIALRKHRELKQMSESEKELLTLIHAMPDFVSFKDGQGRWLRVNDFGLKLYGLEHVDYKGKTDAELAEYTPHFREALLYCIDSDEEAWRAKTVTRAEESFSMPNGEMKTFDVIKVPLFHENGKRKGLVVIGRDITQQKVAEQLLLKKEKLSVIGELAAGIAHEIRNPLTSIKGFLQMMKETKEVDERFVQIMLDEIERVNQIVSQLLVLAKPQMKAYKPLVLHDVLEYVVGLFTYEAILQNVQLKYEPRTSAVVYGDKNELIQVFVNVVKNALEAMPRGGTLTISAKDEADCVYVIVEDTGKGIEQERLKHIGEPFYTLKEKGMGLGLTTSMKIIHEHKGTMQIESKVGKGTRVQIMLPTYKDPS</sequence>
<evidence type="ECO:0000256" key="3">
    <source>
        <dbReference type="ARBA" id="ARBA00022553"/>
    </source>
</evidence>
<dbReference type="Pfam" id="PF02518">
    <property type="entry name" value="HATPase_c"/>
    <property type="match status" value="1"/>
</dbReference>
<evidence type="ECO:0000256" key="10">
    <source>
        <dbReference type="SAM" id="Phobius"/>
    </source>
</evidence>
<keyword evidence="10" id="KW-0472">Membrane</keyword>
<dbReference type="InterPro" id="IPR036097">
    <property type="entry name" value="HisK_dim/P_sf"/>
</dbReference>
<dbReference type="Pfam" id="PF00512">
    <property type="entry name" value="HisKA"/>
    <property type="match status" value="1"/>
</dbReference>
<evidence type="ECO:0000256" key="8">
    <source>
        <dbReference type="ARBA" id="ARBA00022969"/>
    </source>
</evidence>
<dbReference type="CDD" id="cd00082">
    <property type="entry name" value="HisKA"/>
    <property type="match status" value="1"/>
</dbReference>
<dbReference type="SMART" id="SM00387">
    <property type="entry name" value="HATPase_c"/>
    <property type="match status" value="1"/>
</dbReference>
<comment type="caution">
    <text evidence="13">The sequence shown here is derived from an EMBL/GenBank/DDBJ whole genome shotgun (WGS) entry which is preliminary data.</text>
</comment>
<dbReference type="PROSITE" id="PS50113">
    <property type="entry name" value="PAC"/>
    <property type="match status" value="1"/>
</dbReference>
<dbReference type="InterPro" id="IPR003661">
    <property type="entry name" value="HisK_dim/P_dom"/>
</dbReference>
<feature type="transmembrane region" description="Helical" evidence="10">
    <location>
        <begin position="35"/>
        <end position="56"/>
    </location>
</feature>
<dbReference type="SMART" id="SM00388">
    <property type="entry name" value="HisKA"/>
    <property type="match status" value="1"/>
</dbReference>
<dbReference type="PANTHER" id="PTHR43065:SF34">
    <property type="entry name" value="SPORULATION KINASE A"/>
    <property type="match status" value="1"/>
</dbReference>
<dbReference type="InterPro" id="IPR036890">
    <property type="entry name" value="HATPase_C_sf"/>
</dbReference>
<keyword evidence="9" id="KW-0902">Two-component regulatory system</keyword>
<dbReference type="FunFam" id="1.10.287.130:FF:000040">
    <property type="entry name" value="PAS domain-containing sensor histidine kinase"/>
    <property type="match status" value="1"/>
</dbReference>
<dbReference type="RefSeq" id="WP_006321640.1">
    <property type="nucleotide sequence ID" value="NZ_BARH01000013.1"/>
</dbReference>
<keyword evidence="7" id="KW-0067">ATP-binding</keyword>
<dbReference type="NCBIfam" id="TIGR00229">
    <property type="entry name" value="sensory_box"/>
    <property type="match status" value="1"/>
</dbReference>
<dbReference type="SUPFAM" id="SSF55785">
    <property type="entry name" value="PYP-like sensor domain (PAS domain)"/>
    <property type="match status" value="1"/>
</dbReference>
<accession>R4FEY7</accession>
<dbReference type="PROSITE" id="PS50109">
    <property type="entry name" value="HIS_KIN"/>
    <property type="match status" value="1"/>
</dbReference>
<dbReference type="EMBL" id="BARH01000013">
    <property type="protein sequence ID" value="GAC91400.1"/>
    <property type="molecule type" value="Genomic_DNA"/>
</dbReference>
<dbReference type="Pfam" id="PF08448">
    <property type="entry name" value="PAS_4"/>
    <property type="match status" value="1"/>
</dbReference>
<dbReference type="InterPro" id="IPR004358">
    <property type="entry name" value="Sig_transdc_His_kin-like_C"/>
</dbReference>
<keyword evidence="10" id="KW-1133">Transmembrane helix</keyword>
<feature type="domain" description="Histidine kinase" evidence="11">
    <location>
        <begin position="211"/>
        <end position="414"/>
    </location>
</feature>
<dbReference type="InterPro" id="IPR035965">
    <property type="entry name" value="PAS-like_dom_sf"/>
</dbReference>
<gene>
    <name evidence="13" type="ORF">KN10_1836</name>
</gene>
<keyword evidence="4" id="KW-0808">Transferase</keyword>
<dbReference type="GO" id="GO:0000155">
    <property type="term" value="F:phosphorelay sensor kinase activity"/>
    <property type="evidence" value="ECO:0007669"/>
    <property type="project" value="InterPro"/>
</dbReference>
<dbReference type="InterPro" id="IPR013656">
    <property type="entry name" value="PAS_4"/>
</dbReference>
<dbReference type="PRINTS" id="PR00344">
    <property type="entry name" value="BCTRLSENSOR"/>
</dbReference>
<keyword evidence="3" id="KW-0597">Phosphoprotein</keyword>
<protein>
    <recommendedName>
        <fullName evidence="2">histidine kinase</fullName>
        <ecNumber evidence="2">2.7.13.3</ecNumber>
    </recommendedName>
</protein>
<dbReference type="GO" id="GO:0030435">
    <property type="term" value="P:sporulation resulting in formation of a cellular spore"/>
    <property type="evidence" value="ECO:0007669"/>
    <property type="project" value="UniProtKB-KW"/>
</dbReference>
<dbReference type="SUPFAM" id="SSF55874">
    <property type="entry name" value="ATPase domain of HSP90 chaperone/DNA topoisomerase II/histidine kinase"/>
    <property type="match status" value="1"/>
</dbReference>
<dbReference type="InterPro" id="IPR000700">
    <property type="entry name" value="PAS-assoc_C"/>
</dbReference>
<name>R4FEY7_9BACL</name>
<evidence type="ECO:0000256" key="9">
    <source>
        <dbReference type="ARBA" id="ARBA00023012"/>
    </source>
</evidence>
<evidence type="ECO:0000256" key="5">
    <source>
        <dbReference type="ARBA" id="ARBA00022741"/>
    </source>
</evidence>
<dbReference type="InterPro" id="IPR005467">
    <property type="entry name" value="His_kinase_dom"/>
</dbReference>
<keyword evidence="6 13" id="KW-0418">Kinase</keyword>
<keyword evidence="5" id="KW-0547">Nucleotide-binding</keyword>
<dbReference type="InterPro" id="IPR003594">
    <property type="entry name" value="HATPase_dom"/>
</dbReference>
<evidence type="ECO:0000313" key="14">
    <source>
        <dbReference type="Proteomes" id="UP000013057"/>
    </source>
</evidence>
<dbReference type="EC" id="2.7.13.3" evidence="2"/>
<evidence type="ECO:0000256" key="4">
    <source>
        <dbReference type="ARBA" id="ARBA00022679"/>
    </source>
</evidence>
<organism evidence="13 14">
    <name type="scientific">Anoxybacillus flavithermus NBRC 109594</name>
    <dbReference type="NCBI Taxonomy" id="1315967"/>
    <lineage>
        <taxon>Bacteria</taxon>
        <taxon>Bacillati</taxon>
        <taxon>Bacillota</taxon>
        <taxon>Bacilli</taxon>
        <taxon>Bacillales</taxon>
        <taxon>Anoxybacillaceae</taxon>
        <taxon>Anoxybacillus</taxon>
    </lineage>
</organism>
<dbReference type="AlphaFoldDB" id="R4FEY7"/>
<dbReference type="SUPFAM" id="SSF47384">
    <property type="entry name" value="Homodimeric domain of signal transducing histidine kinase"/>
    <property type="match status" value="1"/>
</dbReference>
<proteinExistence type="predicted"/>
<reference evidence="14" key="1">
    <citation type="journal article" date="2013" name="Genome Announc.">
        <title>Draft Genome Sequence of a Thermophilic Member of the Bacillaceae, Anoxybacillus flavithermus Strain Kn10, Isolated from the Kan-nawa Hot Spring in Japan.</title>
        <authorList>
            <person name="Matsutani M."/>
            <person name="Shirakihara Y."/>
            <person name="Imada K."/>
            <person name="Yakushi T."/>
            <person name="Matsushita K."/>
        </authorList>
    </citation>
    <scope>NUCLEOTIDE SEQUENCE [LARGE SCALE GENOMIC DNA]</scope>
    <source>
        <strain evidence="14">NBRC 109594</strain>
    </source>
</reference>